<comment type="caution">
    <text evidence="1">The sequence shown here is derived from an EMBL/GenBank/DDBJ whole genome shotgun (WGS) entry which is preliminary data.</text>
</comment>
<reference evidence="1 2" key="1">
    <citation type="submission" date="2020-07" db="EMBL/GenBank/DDBJ databases">
        <title>Description of Kordia aestuariivivens sp. nov., isolated from a tidal flat.</title>
        <authorList>
            <person name="Park S."/>
            <person name="Yoon J.-H."/>
        </authorList>
    </citation>
    <scope>NUCLEOTIDE SEQUENCE [LARGE SCALE GENOMIC DNA]</scope>
    <source>
        <strain evidence="1 2">YSTF-M3</strain>
    </source>
</reference>
<gene>
    <name evidence="1" type="ORF">H2O64_08980</name>
</gene>
<evidence type="ECO:0000313" key="2">
    <source>
        <dbReference type="Proteomes" id="UP000619238"/>
    </source>
</evidence>
<name>A0ABR7Q8B4_9FLAO</name>
<dbReference type="SUPFAM" id="SSF50475">
    <property type="entry name" value="FMN-binding split barrel"/>
    <property type="match status" value="1"/>
</dbReference>
<dbReference type="EMBL" id="JACGWS010000004">
    <property type="protein sequence ID" value="MBC8754802.1"/>
    <property type="molecule type" value="Genomic_DNA"/>
</dbReference>
<dbReference type="RefSeq" id="WP_187561849.1">
    <property type="nucleotide sequence ID" value="NZ_JACGWS010000004.1"/>
</dbReference>
<dbReference type="Gene3D" id="2.30.110.10">
    <property type="entry name" value="Electron Transport, Fmn-binding Protein, Chain A"/>
    <property type="match status" value="1"/>
</dbReference>
<accession>A0ABR7Q8B4</accession>
<proteinExistence type="predicted"/>
<sequence length="161" mass="18596">MNIDNDWKIIRKHVNDSFKTSLHVSIATVDSENNPTVTPIGSLFLNRDQSGFYFEKFTSKLPLNATENNNVCVLAVNSSKWLWLKSLWKGTFKKHLALQLYGTLGERRIATEIELSRLSKRMKLTKKLKGNTYLWSDMKYVREIKFHNVAKMKLGKMTAAL</sequence>
<evidence type="ECO:0000313" key="1">
    <source>
        <dbReference type="EMBL" id="MBC8754802.1"/>
    </source>
</evidence>
<dbReference type="Proteomes" id="UP000619238">
    <property type="component" value="Unassembled WGS sequence"/>
</dbReference>
<keyword evidence="2" id="KW-1185">Reference proteome</keyword>
<organism evidence="1 2">
    <name type="scientific">Kordia aestuariivivens</name>
    <dbReference type="NCBI Taxonomy" id="2759037"/>
    <lineage>
        <taxon>Bacteria</taxon>
        <taxon>Pseudomonadati</taxon>
        <taxon>Bacteroidota</taxon>
        <taxon>Flavobacteriia</taxon>
        <taxon>Flavobacteriales</taxon>
        <taxon>Flavobacteriaceae</taxon>
        <taxon>Kordia</taxon>
    </lineage>
</organism>
<protein>
    <submittedName>
        <fullName evidence="1">Pyridoxamine 5'-phosphate oxidase family protein</fullName>
    </submittedName>
</protein>
<dbReference type="InterPro" id="IPR012349">
    <property type="entry name" value="Split_barrel_FMN-bd"/>
</dbReference>